<proteinExistence type="inferred from homology"/>
<keyword evidence="4" id="KW-0560">Oxidoreductase</keyword>
<dbReference type="OrthoDB" id="6415694at2759"/>
<dbReference type="GO" id="GO:0016712">
    <property type="term" value="F:oxidoreductase activity, acting on paired donors, with incorporation or reduction of molecular oxygen, reduced flavin or flavoprotein as one donor, and incorporation of one atom of oxygen"/>
    <property type="evidence" value="ECO:0007669"/>
    <property type="project" value="TreeGrafter"/>
</dbReference>
<dbReference type="InterPro" id="IPR036396">
    <property type="entry name" value="Cyt_P450_sf"/>
</dbReference>
<evidence type="ECO:0000256" key="2">
    <source>
        <dbReference type="ARBA" id="ARBA00022723"/>
    </source>
</evidence>
<comment type="caution">
    <text evidence="5">The sequence shown here is derived from an EMBL/GenBank/DDBJ whole genome shotgun (WGS) entry which is preliminary data.</text>
</comment>
<evidence type="ECO:0000313" key="5">
    <source>
        <dbReference type="EMBL" id="RWS00191.1"/>
    </source>
</evidence>
<dbReference type="GO" id="GO:0005737">
    <property type="term" value="C:cytoplasm"/>
    <property type="evidence" value="ECO:0007669"/>
    <property type="project" value="TreeGrafter"/>
</dbReference>
<dbReference type="Pfam" id="PF00067">
    <property type="entry name" value="p450"/>
    <property type="match status" value="1"/>
</dbReference>
<evidence type="ECO:0000256" key="4">
    <source>
        <dbReference type="ARBA" id="ARBA00023033"/>
    </source>
</evidence>
<dbReference type="EMBL" id="NCKU01012108">
    <property type="protein sequence ID" value="RWS00191.1"/>
    <property type="molecule type" value="Genomic_DNA"/>
</dbReference>
<dbReference type="STRING" id="1965070.A0A443QAY0"/>
<reference evidence="5 6" key="1">
    <citation type="journal article" date="2018" name="Gigascience">
        <title>Genomes of trombidid mites reveal novel predicted allergens and laterally-transferred genes associated with secondary metabolism.</title>
        <authorList>
            <person name="Dong X."/>
            <person name="Chaisiri K."/>
            <person name="Xia D."/>
            <person name="Armstrong S.D."/>
            <person name="Fang Y."/>
            <person name="Donnelly M.J."/>
            <person name="Kadowaki T."/>
            <person name="McGarry J.W."/>
            <person name="Darby A.C."/>
            <person name="Makepeace B.L."/>
        </authorList>
    </citation>
    <scope>NUCLEOTIDE SEQUENCE [LARGE SCALE GENOMIC DNA]</scope>
    <source>
        <strain evidence="5">UoL-WK</strain>
    </source>
</reference>
<organism evidence="5 6">
    <name type="scientific">Dinothrombium tinctorium</name>
    <dbReference type="NCBI Taxonomy" id="1965070"/>
    <lineage>
        <taxon>Eukaryota</taxon>
        <taxon>Metazoa</taxon>
        <taxon>Ecdysozoa</taxon>
        <taxon>Arthropoda</taxon>
        <taxon>Chelicerata</taxon>
        <taxon>Arachnida</taxon>
        <taxon>Acari</taxon>
        <taxon>Acariformes</taxon>
        <taxon>Trombidiformes</taxon>
        <taxon>Prostigmata</taxon>
        <taxon>Anystina</taxon>
        <taxon>Parasitengona</taxon>
        <taxon>Trombidioidea</taxon>
        <taxon>Trombidiidae</taxon>
        <taxon>Dinothrombium</taxon>
    </lineage>
</organism>
<accession>A0A443QAY0</accession>
<dbReference type="Proteomes" id="UP000285301">
    <property type="component" value="Unassembled WGS sequence"/>
</dbReference>
<comment type="similarity">
    <text evidence="1">Belongs to the cytochrome P450 family.</text>
</comment>
<evidence type="ECO:0000256" key="3">
    <source>
        <dbReference type="ARBA" id="ARBA00023004"/>
    </source>
</evidence>
<dbReference type="GO" id="GO:0020037">
    <property type="term" value="F:heme binding"/>
    <property type="evidence" value="ECO:0007669"/>
    <property type="project" value="InterPro"/>
</dbReference>
<keyword evidence="3" id="KW-0408">Iron</keyword>
<dbReference type="GO" id="GO:0005506">
    <property type="term" value="F:iron ion binding"/>
    <property type="evidence" value="ECO:0007669"/>
    <property type="project" value="InterPro"/>
</dbReference>
<evidence type="ECO:0000256" key="1">
    <source>
        <dbReference type="ARBA" id="ARBA00010617"/>
    </source>
</evidence>
<keyword evidence="6" id="KW-1185">Reference proteome</keyword>
<dbReference type="SUPFAM" id="SSF48264">
    <property type="entry name" value="Cytochrome P450"/>
    <property type="match status" value="1"/>
</dbReference>
<dbReference type="InterPro" id="IPR001128">
    <property type="entry name" value="Cyt_P450"/>
</dbReference>
<keyword evidence="4" id="KW-0503">Monooxygenase</keyword>
<dbReference type="PANTHER" id="PTHR24300:SF375">
    <property type="entry name" value="CYTOCHROME P450 FAMILY"/>
    <property type="match status" value="1"/>
</dbReference>
<protein>
    <submittedName>
        <fullName evidence="5">Uncharacterized protein</fullName>
    </submittedName>
</protein>
<dbReference type="GO" id="GO:0006082">
    <property type="term" value="P:organic acid metabolic process"/>
    <property type="evidence" value="ECO:0007669"/>
    <property type="project" value="TreeGrafter"/>
</dbReference>
<evidence type="ECO:0000313" key="6">
    <source>
        <dbReference type="Proteomes" id="UP000285301"/>
    </source>
</evidence>
<dbReference type="Gene3D" id="1.10.630.10">
    <property type="entry name" value="Cytochrome P450"/>
    <property type="match status" value="1"/>
</dbReference>
<dbReference type="GO" id="GO:0006805">
    <property type="term" value="P:xenobiotic metabolic process"/>
    <property type="evidence" value="ECO:0007669"/>
    <property type="project" value="TreeGrafter"/>
</dbReference>
<dbReference type="PANTHER" id="PTHR24300">
    <property type="entry name" value="CYTOCHROME P450 508A4-RELATED"/>
    <property type="match status" value="1"/>
</dbReference>
<gene>
    <name evidence="5" type="ORF">B4U79_18700</name>
</gene>
<name>A0A443QAY0_9ACAR</name>
<keyword evidence="2" id="KW-0479">Metal-binding</keyword>
<dbReference type="InterPro" id="IPR050182">
    <property type="entry name" value="Cytochrome_P450_fam2"/>
</dbReference>
<sequence length="149" mass="17585">MVSFYTDVQEKVFEEICSIVGKDRLPCWNDRQYMPYTKEVIKETHRWSSFTPFIFRSYNNITTFVFKFFARADASILGHFIPKGTKICANFWAINRDETLWENANEFNSNRFLDADGNEVNKEELVPFSYGQSVYDNNFARIRVLACIK</sequence>
<dbReference type="AlphaFoldDB" id="A0A443QAY0"/>